<feature type="compositionally biased region" description="Basic and acidic residues" evidence="3">
    <location>
        <begin position="269"/>
        <end position="284"/>
    </location>
</feature>
<dbReference type="EMBL" id="CM035426">
    <property type="protein sequence ID" value="KAH7316240.1"/>
    <property type="molecule type" value="Genomic_DNA"/>
</dbReference>
<dbReference type="EMBL" id="CM035426">
    <property type="protein sequence ID" value="KAH7316239.1"/>
    <property type="molecule type" value="Genomic_DNA"/>
</dbReference>
<dbReference type="PANTHER" id="PTHR46807">
    <property type="entry name" value="TRANSCRIPTION FACTOR PIF3"/>
    <property type="match status" value="1"/>
</dbReference>
<dbReference type="Gene3D" id="4.10.280.10">
    <property type="entry name" value="Helix-loop-helix DNA-binding domain"/>
    <property type="match status" value="1"/>
</dbReference>
<dbReference type="InterPro" id="IPR011598">
    <property type="entry name" value="bHLH_dom"/>
</dbReference>
<evidence type="ECO:0000256" key="1">
    <source>
        <dbReference type="ARBA" id="ARBA00023015"/>
    </source>
</evidence>
<dbReference type="Pfam" id="PF00010">
    <property type="entry name" value="HLH"/>
    <property type="match status" value="1"/>
</dbReference>
<evidence type="ECO:0000259" key="4">
    <source>
        <dbReference type="PROSITE" id="PS50888"/>
    </source>
</evidence>
<evidence type="ECO:0000313" key="6">
    <source>
        <dbReference type="Proteomes" id="UP000825935"/>
    </source>
</evidence>
<dbReference type="InterPro" id="IPR036638">
    <property type="entry name" value="HLH_DNA-bd_sf"/>
</dbReference>
<reference evidence="5" key="1">
    <citation type="submission" date="2021-08" db="EMBL/GenBank/DDBJ databases">
        <title>WGS assembly of Ceratopteris richardii.</title>
        <authorList>
            <person name="Marchant D.B."/>
            <person name="Chen G."/>
            <person name="Jenkins J."/>
            <person name="Shu S."/>
            <person name="Leebens-Mack J."/>
            <person name="Grimwood J."/>
            <person name="Schmutz J."/>
            <person name="Soltis P."/>
            <person name="Soltis D."/>
            <person name="Chen Z.-H."/>
        </authorList>
    </citation>
    <scope>NUCLEOTIDE SEQUENCE</scope>
    <source>
        <strain evidence="5">Whitten #5841</strain>
        <tissue evidence="5">Leaf</tissue>
    </source>
</reference>
<dbReference type="AlphaFoldDB" id="A0A8T2SC00"/>
<dbReference type="SUPFAM" id="SSF47459">
    <property type="entry name" value="HLH, helix-loop-helix DNA-binding domain"/>
    <property type="match status" value="1"/>
</dbReference>
<keyword evidence="6" id="KW-1185">Reference proteome</keyword>
<dbReference type="InterPro" id="IPR044273">
    <property type="entry name" value="PIF3-like"/>
</dbReference>
<feature type="domain" description="BHLH" evidence="4">
    <location>
        <begin position="277"/>
        <end position="326"/>
    </location>
</feature>
<dbReference type="GO" id="GO:0003700">
    <property type="term" value="F:DNA-binding transcription factor activity"/>
    <property type="evidence" value="ECO:0007669"/>
    <property type="project" value="InterPro"/>
</dbReference>
<comment type="caution">
    <text evidence="5">The sequence shown here is derived from an EMBL/GenBank/DDBJ whole genome shotgun (WGS) entry which is preliminary data.</text>
</comment>
<gene>
    <name evidence="5" type="ORF">KP509_21G084700</name>
</gene>
<sequence length="384" mass="42779">MEFHSVRLPENEKFQVSCTILDDWIAGLFCEEAEHVLANRHLGKHLSTSAAKPLQHPRSKTENNCHPEEKYINVRQRADDIDAPLIQRTDGTNSLPTDNGENLGHECRNPYGGACSSLLDDDLISWIHGNVGLDIHDLSYAAGISHANQSGFKHSMNKHNPITLDCLDEHTNANDSFSCDSVITKVHFEGAVDVADQVADTDPVQNIMSTKSHDDVMIAIQEDVHSTGSGDGDDLVFSTSGEDTKLRFSKRKANCIGNSASQNKRFMLKDSESKRSRAAEVHNRSERRRRERINEKLKILRDLIPHTDKTDKATLLEEAIEYLKALQAQIMVMSCMTGICVPPMLVTNGMVECFIPQDMVVEYRAGLVPNGAMISHLQSEQHVL</sequence>
<proteinExistence type="predicted"/>
<dbReference type="OrthoDB" id="690068at2759"/>
<evidence type="ECO:0000313" key="5">
    <source>
        <dbReference type="EMBL" id="KAH7316239.1"/>
    </source>
</evidence>
<evidence type="ECO:0000256" key="2">
    <source>
        <dbReference type="ARBA" id="ARBA00023163"/>
    </source>
</evidence>
<evidence type="ECO:0000256" key="3">
    <source>
        <dbReference type="SAM" id="MobiDB-lite"/>
    </source>
</evidence>
<name>A0A8T2SC00_CERRI</name>
<dbReference type="GO" id="GO:0046983">
    <property type="term" value="F:protein dimerization activity"/>
    <property type="evidence" value="ECO:0007669"/>
    <property type="project" value="InterPro"/>
</dbReference>
<keyword evidence="2" id="KW-0804">Transcription</keyword>
<keyword evidence="1" id="KW-0805">Transcription regulation</keyword>
<accession>A0A8T2SC00</accession>
<organism evidence="5 6">
    <name type="scientific">Ceratopteris richardii</name>
    <name type="common">Triangle waterfern</name>
    <dbReference type="NCBI Taxonomy" id="49495"/>
    <lineage>
        <taxon>Eukaryota</taxon>
        <taxon>Viridiplantae</taxon>
        <taxon>Streptophyta</taxon>
        <taxon>Embryophyta</taxon>
        <taxon>Tracheophyta</taxon>
        <taxon>Polypodiopsida</taxon>
        <taxon>Polypodiidae</taxon>
        <taxon>Polypodiales</taxon>
        <taxon>Pteridineae</taxon>
        <taxon>Pteridaceae</taxon>
        <taxon>Parkerioideae</taxon>
        <taxon>Ceratopteris</taxon>
    </lineage>
</organism>
<dbReference type="Proteomes" id="UP000825935">
    <property type="component" value="Chromosome 21"/>
</dbReference>
<dbReference type="PANTHER" id="PTHR46807:SF1">
    <property type="entry name" value="TRANSCRIPTION FACTOR PIF3"/>
    <property type="match status" value="1"/>
</dbReference>
<dbReference type="SMART" id="SM00353">
    <property type="entry name" value="HLH"/>
    <property type="match status" value="1"/>
</dbReference>
<dbReference type="PROSITE" id="PS50888">
    <property type="entry name" value="BHLH"/>
    <property type="match status" value="1"/>
</dbReference>
<protein>
    <recommendedName>
        <fullName evidence="4">BHLH domain-containing protein</fullName>
    </recommendedName>
</protein>
<feature type="region of interest" description="Disordered" evidence="3">
    <location>
        <begin position="269"/>
        <end position="289"/>
    </location>
</feature>